<keyword evidence="3" id="KW-0285">Flavoprotein</keyword>
<evidence type="ECO:0000256" key="2">
    <source>
        <dbReference type="ARBA" id="ARBA00012637"/>
    </source>
</evidence>
<dbReference type="VEuPathDB" id="FungiDB:AMAG_00431"/>
<comment type="similarity">
    <text evidence="1">Belongs to the NADH dehydrogenase family.</text>
</comment>
<keyword evidence="13" id="KW-1185">Reference proteome</keyword>
<dbReference type="AlphaFoldDB" id="A0A0L0RVN5"/>
<feature type="domain" description="FAD/NAD(P)-binding" evidence="10">
    <location>
        <begin position="65"/>
        <end position="393"/>
    </location>
</feature>
<sequence length="481" mass="53702">MLSTTMSTYRVLATSRPAGSHAAITMAALARARRPAVGVVVPASVAHAVSTRRTMATTVTKPKGRLVIIGSGWAGYKLLRQIDTNQFDVFCVSPRNYFVFTPLLAGSSVGTLEFRAIMEPVRQFNKPMQFLQAHCTNIDFDKRQITCTTNLEDSHDTLTLDYDTLVIAPGASTNTFNVPGVREHALFLKDISDARKIRARVIECFEHASQPHVTHDEIDRLLHFQTVGGGPTGVEFSAELHDFITEDLARLYPQLMPRVRMTLYDVAPRILGAFDAKLAEYATKRFVRSGVQIRTGTQVRNVEKDKIVLNDGEEVPYGLLVWATGITQTELVRGLRGRVAPDPRGAHRIVTDRRLRVLDPQGEPMENVYALGDCATISDYDLPATAQVANQKALYLGKQLNKTDEKAIVPFAYRHLGSMAYVGGWRAVVDMPNDIKPSGYSAWIFWRSSYLSMSVSWRNKCLIPLYWFAAYVFGRDVSRIN</sequence>
<dbReference type="STRING" id="578462.A0A0L0RVN5"/>
<dbReference type="PANTHER" id="PTHR43706:SF47">
    <property type="entry name" value="EXTERNAL NADH-UBIQUINONE OXIDOREDUCTASE 1, MITOCHONDRIAL-RELATED"/>
    <property type="match status" value="1"/>
</dbReference>
<dbReference type="SUPFAM" id="SSF51905">
    <property type="entry name" value="FAD/NAD(P)-binding domain"/>
    <property type="match status" value="1"/>
</dbReference>
<evidence type="ECO:0000256" key="9">
    <source>
        <dbReference type="ARBA" id="ARBA00049010"/>
    </source>
</evidence>
<evidence type="ECO:0000256" key="7">
    <source>
        <dbReference type="ARBA" id="ARBA00023027"/>
    </source>
</evidence>
<evidence type="ECO:0000313" key="12">
    <source>
        <dbReference type="EMBL" id="KNE54457.1"/>
    </source>
</evidence>
<protein>
    <recommendedName>
        <fullName evidence="2">NADH:ubiquinone reductase (non-electrogenic)</fullName>
        <ecNumber evidence="2">1.6.5.9</ecNumber>
    </recommendedName>
</protein>
<gene>
    <name evidence="12" type="ORF">AMAG_00431</name>
</gene>
<reference evidence="13" key="2">
    <citation type="submission" date="2009-11" db="EMBL/GenBank/DDBJ databases">
        <title>The Genome Sequence of Allomyces macrogynus strain ATCC 38327.</title>
        <authorList>
            <consortium name="The Broad Institute Genome Sequencing Platform"/>
            <person name="Russ C."/>
            <person name="Cuomo C."/>
            <person name="Shea T."/>
            <person name="Young S.K."/>
            <person name="Zeng Q."/>
            <person name="Koehrsen M."/>
            <person name="Haas B."/>
            <person name="Borodovsky M."/>
            <person name="Guigo R."/>
            <person name="Alvarado L."/>
            <person name="Berlin A."/>
            <person name="Borenstein D."/>
            <person name="Chen Z."/>
            <person name="Engels R."/>
            <person name="Freedman E."/>
            <person name="Gellesch M."/>
            <person name="Goldberg J."/>
            <person name="Griggs A."/>
            <person name="Gujja S."/>
            <person name="Heiman D."/>
            <person name="Hepburn T."/>
            <person name="Howarth C."/>
            <person name="Jen D."/>
            <person name="Larson L."/>
            <person name="Lewis B."/>
            <person name="Mehta T."/>
            <person name="Park D."/>
            <person name="Pearson M."/>
            <person name="Roberts A."/>
            <person name="Saif S."/>
            <person name="Shenoy N."/>
            <person name="Sisk P."/>
            <person name="Stolte C."/>
            <person name="Sykes S."/>
            <person name="Walk T."/>
            <person name="White J."/>
            <person name="Yandava C."/>
            <person name="Burger G."/>
            <person name="Gray M.W."/>
            <person name="Holland P.W.H."/>
            <person name="King N."/>
            <person name="Lang F.B.F."/>
            <person name="Roger A.J."/>
            <person name="Ruiz-Trillo I."/>
            <person name="Lander E."/>
            <person name="Nusbaum C."/>
        </authorList>
    </citation>
    <scope>NUCLEOTIDE SEQUENCE [LARGE SCALE GENOMIC DNA]</scope>
    <source>
        <strain evidence="13">ATCC 38327</strain>
    </source>
</reference>
<dbReference type="EMBL" id="GG745328">
    <property type="protein sequence ID" value="KNE54457.1"/>
    <property type="molecule type" value="Genomic_DNA"/>
</dbReference>
<dbReference type="GO" id="GO:0050136">
    <property type="term" value="F:NADH dehydrogenase (quinone) (non-electrogenic) activity"/>
    <property type="evidence" value="ECO:0007669"/>
    <property type="project" value="UniProtKB-EC"/>
</dbReference>
<dbReference type="PRINTS" id="PR00368">
    <property type="entry name" value="FADPNR"/>
</dbReference>
<dbReference type="eggNOG" id="KOG2495">
    <property type="taxonomic scope" value="Eukaryota"/>
</dbReference>
<keyword evidence="4" id="KW-0274">FAD</keyword>
<dbReference type="InterPro" id="IPR045024">
    <property type="entry name" value="NDH-2"/>
</dbReference>
<name>A0A0L0RVN5_ALLM3</name>
<dbReference type="Proteomes" id="UP000054350">
    <property type="component" value="Unassembled WGS sequence"/>
</dbReference>
<dbReference type="GO" id="GO:0005739">
    <property type="term" value="C:mitochondrion"/>
    <property type="evidence" value="ECO:0007669"/>
    <property type="project" value="TreeGrafter"/>
</dbReference>
<evidence type="ECO:0000256" key="1">
    <source>
        <dbReference type="ARBA" id="ARBA00005272"/>
    </source>
</evidence>
<evidence type="ECO:0000259" key="10">
    <source>
        <dbReference type="Pfam" id="PF07992"/>
    </source>
</evidence>
<feature type="domain" description="External alternative NADH-ubiquinone oxidoreductase-like C-terminal" evidence="11">
    <location>
        <begin position="415"/>
        <end position="476"/>
    </location>
</feature>
<reference evidence="12 13" key="1">
    <citation type="submission" date="2009-11" db="EMBL/GenBank/DDBJ databases">
        <title>Annotation of Allomyces macrogynus ATCC 38327.</title>
        <authorList>
            <consortium name="The Broad Institute Genome Sequencing Platform"/>
            <person name="Russ C."/>
            <person name="Cuomo C."/>
            <person name="Burger G."/>
            <person name="Gray M.W."/>
            <person name="Holland P.W.H."/>
            <person name="King N."/>
            <person name="Lang F.B.F."/>
            <person name="Roger A.J."/>
            <person name="Ruiz-Trillo I."/>
            <person name="Young S.K."/>
            <person name="Zeng Q."/>
            <person name="Gargeya S."/>
            <person name="Fitzgerald M."/>
            <person name="Haas B."/>
            <person name="Abouelleil A."/>
            <person name="Alvarado L."/>
            <person name="Arachchi H.M."/>
            <person name="Berlin A."/>
            <person name="Chapman S.B."/>
            <person name="Gearin G."/>
            <person name="Goldberg J."/>
            <person name="Griggs A."/>
            <person name="Gujja S."/>
            <person name="Hansen M."/>
            <person name="Heiman D."/>
            <person name="Howarth C."/>
            <person name="Larimer J."/>
            <person name="Lui A."/>
            <person name="MacDonald P.J.P."/>
            <person name="McCowen C."/>
            <person name="Montmayeur A."/>
            <person name="Murphy C."/>
            <person name="Neiman D."/>
            <person name="Pearson M."/>
            <person name="Priest M."/>
            <person name="Roberts A."/>
            <person name="Saif S."/>
            <person name="Shea T."/>
            <person name="Sisk P."/>
            <person name="Stolte C."/>
            <person name="Sykes S."/>
            <person name="Wortman J."/>
            <person name="Nusbaum C."/>
            <person name="Birren B."/>
        </authorList>
    </citation>
    <scope>NUCLEOTIDE SEQUENCE [LARGE SCALE GENOMIC DNA]</scope>
    <source>
        <strain evidence="12 13">ATCC 38327</strain>
    </source>
</reference>
<keyword evidence="6" id="KW-0560">Oxidoreductase</keyword>
<comment type="catalytic activity">
    <reaction evidence="8">
        <text>a quinone + NADH + H(+) = a quinol + NAD(+)</text>
        <dbReference type="Rhea" id="RHEA:46160"/>
        <dbReference type="ChEBI" id="CHEBI:15378"/>
        <dbReference type="ChEBI" id="CHEBI:24646"/>
        <dbReference type="ChEBI" id="CHEBI:57540"/>
        <dbReference type="ChEBI" id="CHEBI:57945"/>
        <dbReference type="ChEBI" id="CHEBI:132124"/>
        <dbReference type="EC" id="1.6.5.9"/>
    </reaction>
</comment>
<evidence type="ECO:0000256" key="4">
    <source>
        <dbReference type="ARBA" id="ARBA00022827"/>
    </source>
</evidence>
<dbReference type="Gene3D" id="3.50.50.100">
    <property type="match status" value="1"/>
</dbReference>
<comment type="catalytic activity">
    <reaction evidence="9">
        <text>a ubiquinone + NADH + H(+) = a ubiquinol + NAD(+)</text>
        <dbReference type="Rhea" id="RHEA:23152"/>
        <dbReference type="Rhea" id="RHEA-COMP:9565"/>
        <dbReference type="Rhea" id="RHEA-COMP:9566"/>
        <dbReference type="ChEBI" id="CHEBI:15378"/>
        <dbReference type="ChEBI" id="CHEBI:16389"/>
        <dbReference type="ChEBI" id="CHEBI:17976"/>
        <dbReference type="ChEBI" id="CHEBI:57540"/>
        <dbReference type="ChEBI" id="CHEBI:57945"/>
    </reaction>
</comment>
<dbReference type="InterPro" id="IPR023753">
    <property type="entry name" value="FAD/NAD-binding_dom"/>
</dbReference>
<proteinExistence type="inferred from homology"/>
<evidence type="ECO:0000256" key="5">
    <source>
        <dbReference type="ARBA" id="ARBA00022946"/>
    </source>
</evidence>
<evidence type="ECO:0000256" key="8">
    <source>
        <dbReference type="ARBA" id="ARBA00047599"/>
    </source>
</evidence>
<dbReference type="PANTHER" id="PTHR43706">
    <property type="entry name" value="NADH DEHYDROGENASE"/>
    <property type="match status" value="1"/>
</dbReference>
<dbReference type="Pfam" id="PF22366">
    <property type="entry name" value="NDH2_C"/>
    <property type="match status" value="1"/>
</dbReference>
<dbReference type="Pfam" id="PF07992">
    <property type="entry name" value="Pyr_redox_2"/>
    <property type="match status" value="1"/>
</dbReference>
<evidence type="ECO:0000256" key="6">
    <source>
        <dbReference type="ARBA" id="ARBA00023002"/>
    </source>
</evidence>
<keyword evidence="7" id="KW-0520">NAD</keyword>
<keyword evidence="5" id="KW-0809">Transit peptide</keyword>
<dbReference type="OMA" id="DHCIFLD"/>
<evidence type="ECO:0000259" key="11">
    <source>
        <dbReference type="Pfam" id="PF22366"/>
    </source>
</evidence>
<dbReference type="InterPro" id="IPR036188">
    <property type="entry name" value="FAD/NAD-bd_sf"/>
</dbReference>
<evidence type="ECO:0000313" key="13">
    <source>
        <dbReference type="Proteomes" id="UP000054350"/>
    </source>
</evidence>
<dbReference type="OrthoDB" id="3244603at2759"/>
<accession>A0A0L0RVN5</accession>
<dbReference type="EC" id="1.6.5.9" evidence="2"/>
<evidence type="ECO:0000256" key="3">
    <source>
        <dbReference type="ARBA" id="ARBA00022630"/>
    </source>
</evidence>
<dbReference type="InterPro" id="IPR054585">
    <property type="entry name" value="NDH2-like_C"/>
</dbReference>
<organism evidence="12 13">
    <name type="scientific">Allomyces macrogynus (strain ATCC 38327)</name>
    <name type="common">Allomyces javanicus var. macrogynus</name>
    <dbReference type="NCBI Taxonomy" id="578462"/>
    <lineage>
        <taxon>Eukaryota</taxon>
        <taxon>Fungi</taxon>
        <taxon>Fungi incertae sedis</taxon>
        <taxon>Blastocladiomycota</taxon>
        <taxon>Blastocladiomycetes</taxon>
        <taxon>Blastocladiales</taxon>
        <taxon>Blastocladiaceae</taxon>
        <taxon>Allomyces</taxon>
    </lineage>
</organism>